<dbReference type="STRING" id="1160497.A0A1L9VLI9"/>
<keyword evidence="2" id="KW-1185">Reference proteome</keyword>
<dbReference type="RefSeq" id="XP_022401448.1">
    <property type="nucleotide sequence ID" value="XM_022541903.1"/>
</dbReference>
<dbReference type="PANTHER" id="PTHR37535:SF2">
    <property type="entry name" value="FINGER DOMAIN PROTEIN, PUTATIVE (AFU_ORTHOLOGUE AFUA_6G09300)-RELATED"/>
    <property type="match status" value="1"/>
</dbReference>
<dbReference type="GeneID" id="34458164"/>
<dbReference type="PANTHER" id="PTHR37535">
    <property type="entry name" value="FLUG DOMAIN PROTEIN"/>
    <property type="match status" value="1"/>
</dbReference>
<dbReference type="OrthoDB" id="3544487at2759"/>
<dbReference type="Pfam" id="PF11917">
    <property type="entry name" value="DUF3435"/>
    <property type="match status" value="1"/>
</dbReference>
<gene>
    <name evidence="1" type="ORF">ASPGLDRAFT_1469989</name>
</gene>
<dbReference type="EMBL" id="KV878896">
    <property type="protein sequence ID" value="OJJ84750.1"/>
    <property type="molecule type" value="Genomic_DNA"/>
</dbReference>
<dbReference type="InterPro" id="IPR021842">
    <property type="entry name" value="DUF3435"/>
</dbReference>
<protein>
    <submittedName>
        <fullName evidence="1">Uncharacterized protein</fullName>
    </submittedName>
</protein>
<dbReference type="VEuPathDB" id="FungiDB:ASPGLDRAFT_1469989"/>
<dbReference type="AlphaFoldDB" id="A0A1L9VLI9"/>
<organism evidence="1 2">
    <name type="scientific">Aspergillus glaucus CBS 516.65</name>
    <dbReference type="NCBI Taxonomy" id="1160497"/>
    <lineage>
        <taxon>Eukaryota</taxon>
        <taxon>Fungi</taxon>
        <taxon>Dikarya</taxon>
        <taxon>Ascomycota</taxon>
        <taxon>Pezizomycotina</taxon>
        <taxon>Eurotiomycetes</taxon>
        <taxon>Eurotiomycetidae</taxon>
        <taxon>Eurotiales</taxon>
        <taxon>Aspergillaceae</taxon>
        <taxon>Aspergillus</taxon>
        <taxon>Aspergillus subgen. Aspergillus</taxon>
    </lineage>
</organism>
<proteinExistence type="predicted"/>
<accession>A0A1L9VLI9</accession>
<sequence length="247" mass="28805">MLFRIGAFKNFSTDGFVVDCPENLYNLGVIKGLGQQELKLKDEILDQFVFCQAIREADGIRIALEEQLTDGMLRYRMRLGVKSLAKAFNDSPDVTNELQNVMLQHASINTFVRHYSVGIHVDTQAIVQGLPAQKQLMQFAASMSRSIDPRRPYKLENSSCVNDLPRVQMLQGHVHERKQLRDEKKRSYEATKRDFQQTFGDEKFEKSEKKLPRRACRENKGVKRCKKDYMRADQRYQRALRELRNEK</sequence>
<name>A0A1L9VLI9_ASPGL</name>
<evidence type="ECO:0000313" key="2">
    <source>
        <dbReference type="Proteomes" id="UP000184300"/>
    </source>
</evidence>
<reference evidence="2" key="1">
    <citation type="journal article" date="2017" name="Genome Biol.">
        <title>Comparative genomics reveals high biological diversity and specific adaptations in the industrially and medically important fungal genus Aspergillus.</title>
        <authorList>
            <person name="de Vries R.P."/>
            <person name="Riley R."/>
            <person name="Wiebenga A."/>
            <person name="Aguilar-Osorio G."/>
            <person name="Amillis S."/>
            <person name="Uchima C.A."/>
            <person name="Anderluh G."/>
            <person name="Asadollahi M."/>
            <person name="Askin M."/>
            <person name="Barry K."/>
            <person name="Battaglia E."/>
            <person name="Bayram O."/>
            <person name="Benocci T."/>
            <person name="Braus-Stromeyer S.A."/>
            <person name="Caldana C."/>
            <person name="Canovas D."/>
            <person name="Cerqueira G.C."/>
            <person name="Chen F."/>
            <person name="Chen W."/>
            <person name="Choi C."/>
            <person name="Clum A."/>
            <person name="Dos Santos R.A."/>
            <person name="Damasio A.R."/>
            <person name="Diallinas G."/>
            <person name="Emri T."/>
            <person name="Fekete E."/>
            <person name="Flipphi M."/>
            <person name="Freyberg S."/>
            <person name="Gallo A."/>
            <person name="Gournas C."/>
            <person name="Habgood R."/>
            <person name="Hainaut M."/>
            <person name="Harispe M.L."/>
            <person name="Henrissat B."/>
            <person name="Hilden K.S."/>
            <person name="Hope R."/>
            <person name="Hossain A."/>
            <person name="Karabika E."/>
            <person name="Karaffa L."/>
            <person name="Karanyi Z."/>
            <person name="Krasevec N."/>
            <person name="Kuo A."/>
            <person name="Kusch H."/>
            <person name="LaButti K."/>
            <person name="Lagendijk E.L."/>
            <person name="Lapidus A."/>
            <person name="Levasseur A."/>
            <person name="Lindquist E."/>
            <person name="Lipzen A."/>
            <person name="Logrieco A.F."/>
            <person name="MacCabe A."/>
            <person name="Maekelae M.R."/>
            <person name="Malavazi I."/>
            <person name="Melin P."/>
            <person name="Meyer V."/>
            <person name="Mielnichuk N."/>
            <person name="Miskei M."/>
            <person name="Molnar A.P."/>
            <person name="Mule G."/>
            <person name="Ngan C.Y."/>
            <person name="Orejas M."/>
            <person name="Orosz E."/>
            <person name="Ouedraogo J.P."/>
            <person name="Overkamp K.M."/>
            <person name="Park H.-S."/>
            <person name="Perrone G."/>
            <person name="Piumi F."/>
            <person name="Punt P.J."/>
            <person name="Ram A.F."/>
            <person name="Ramon A."/>
            <person name="Rauscher S."/>
            <person name="Record E."/>
            <person name="Riano-Pachon D.M."/>
            <person name="Robert V."/>
            <person name="Roehrig J."/>
            <person name="Ruller R."/>
            <person name="Salamov A."/>
            <person name="Salih N.S."/>
            <person name="Samson R.A."/>
            <person name="Sandor E."/>
            <person name="Sanguinetti M."/>
            <person name="Schuetze T."/>
            <person name="Sepcic K."/>
            <person name="Shelest E."/>
            <person name="Sherlock G."/>
            <person name="Sophianopoulou V."/>
            <person name="Squina F.M."/>
            <person name="Sun H."/>
            <person name="Susca A."/>
            <person name="Todd R.B."/>
            <person name="Tsang A."/>
            <person name="Unkles S.E."/>
            <person name="van de Wiele N."/>
            <person name="van Rossen-Uffink D."/>
            <person name="Oliveira J.V."/>
            <person name="Vesth T.C."/>
            <person name="Visser J."/>
            <person name="Yu J.-H."/>
            <person name="Zhou M."/>
            <person name="Andersen M.R."/>
            <person name="Archer D.B."/>
            <person name="Baker S.E."/>
            <person name="Benoit I."/>
            <person name="Brakhage A.A."/>
            <person name="Braus G.H."/>
            <person name="Fischer R."/>
            <person name="Frisvad J.C."/>
            <person name="Goldman G.H."/>
            <person name="Houbraken J."/>
            <person name="Oakley B."/>
            <person name="Pocsi I."/>
            <person name="Scazzocchio C."/>
            <person name="Seiboth B."/>
            <person name="vanKuyk P.A."/>
            <person name="Wortman J."/>
            <person name="Dyer P.S."/>
            <person name="Grigoriev I.V."/>
        </authorList>
    </citation>
    <scope>NUCLEOTIDE SEQUENCE [LARGE SCALE GENOMIC DNA]</scope>
    <source>
        <strain evidence="2">CBS 516.65</strain>
    </source>
</reference>
<dbReference type="Proteomes" id="UP000184300">
    <property type="component" value="Unassembled WGS sequence"/>
</dbReference>
<evidence type="ECO:0000313" key="1">
    <source>
        <dbReference type="EMBL" id="OJJ84750.1"/>
    </source>
</evidence>